<feature type="binding site" evidence="6">
    <location>
        <position position="239"/>
    </location>
    <ligand>
        <name>FAD</name>
        <dbReference type="ChEBI" id="CHEBI:57692"/>
    </ligand>
</feature>
<dbReference type="PROSITE" id="PS51645">
    <property type="entry name" value="PHR_CRY_ALPHA_BETA"/>
    <property type="match status" value="1"/>
</dbReference>
<dbReference type="InterPro" id="IPR036155">
    <property type="entry name" value="Crypto/Photolyase_N_sf"/>
</dbReference>
<dbReference type="SUPFAM" id="SSF48173">
    <property type="entry name" value="Cryptochrome/photolyase FAD-binding domain"/>
    <property type="match status" value="1"/>
</dbReference>
<comment type="function">
    <text evidence="7">May have a photoreceptor function.</text>
</comment>
<dbReference type="GO" id="GO:0003904">
    <property type="term" value="F:deoxyribodipyrimidine photo-lyase activity"/>
    <property type="evidence" value="ECO:0007669"/>
    <property type="project" value="TreeGrafter"/>
</dbReference>
<dbReference type="STRING" id="1379870.SD10_01420"/>
<dbReference type="PRINTS" id="PR00147">
    <property type="entry name" value="DNAPHOTLYASE"/>
</dbReference>
<dbReference type="SUPFAM" id="SSF52425">
    <property type="entry name" value="Cryptochrome/photolyase, N-terminal domain"/>
    <property type="match status" value="1"/>
</dbReference>
<evidence type="ECO:0000256" key="7">
    <source>
        <dbReference type="RuleBase" id="RU367151"/>
    </source>
</evidence>
<evidence type="ECO:0000256" key="2">
    <source>
        <dbReference type="ARBA" id="ARBA00017881"/>
    </source>
</evidence>
<dbReference type="RefSeq" id="WP_046375349.1">
    <property type="nucleotide sequence ID" value="NZ_CP010429.1"/>
</dbReference>
<dbReference type="PANTHER" id="PTHR11455">
    <property type="entry name" value="CRYPTOCHROME"/>
    <property type="match status" value="1"/>
</dbReference>
<protein>
    <recommendedName>
        <fullName evidence="2 7">Cryptochrome DASH</fullName>
    </recommendedName>
</protein>
<keyword evidence="4 6" id="KW-0274">FAD</keyword>
<reference evidence="9 10" key="1">
    <citation type="journal article" date="2014" name="Curr. Microbiol.">
        <title>Spirosoma radiotolerans sp. nov., a gamma-radiation-resistant bacterium isolated from gamma ray-irradiated soil.</title>
        <authorList>
            <person name="Lee J.J."/>
            <person name="Srinivasan S."/>
            <person name="Lim S."/>
            <person name="Joe M."/>
            <person name="Im S."/>
            <person name="Bae S.I."/>
            <person name="Park K.R."/>
            <person name="Han J.H."/>
            <person name="Park S.H."/>
            <person name="Joo B.M."/>
            <person name="Park S.J."/>
            <person name="Kim M.K."/>
        </authorList>
    </citation>
    <scope>NUCLEOTIDE SEQUENCE [LARGE SCALE GENOMIC DNA]</scope>
    <source>
        <strain evidence="9 10">DG5A</strain>
    </source>
</reference>
<dbReference type="PANTHER" id="PTHR11455:SF22">
    <property type="entry name" value="CRYPTOCHROME DASH"/>
    <property type="match status" value="1"/>
</dbReference>
<proteinExistence type="inferred from homology"/>
<dbReference type="NCBIfam" id="TIGR02765">
    <property type="entry name" value="crypto_DASH"/>
    <property type="match status" value="1"/>
</dbReference>
<comment type="cofactor">
    <cofactor evidence="7">
        <name>(6R)-5,10-methylene-5,6,7,8-tetrahydrofolate</name>
        <dbReference type="ChEBI" id="CHEBI:15636"/>
    </cofactor>
    <text evidence="7">Binds 1 5,10-methenyltetrahydrofolate (MTHF) per subunit.</text>
</comment>
<dbReference type="GO" id="GO:0000719">
    <property type="term" value="P:photoreactive repair"/>
    <property type="evidence" value="ECO:0007669"/>
    <property type="project" value="TreeGrafter"/>
</dbReference>
<dbReference type="InterPro" id="IPR006050">
    <property type="entry name" value="DNA_photolyase_N"/>
</dbReference>
<dbReference type="GO" id="GO:0003677">
    <property type="term" value="F:DNA binding"/>
    <property type="evidence" value="ECO:0007669"/>
    <property type="project" value="TreeGrafter"/>
</dbReference>
<evidence type="ECO:0000313" key="10">
    <source>
        <dbReference type="Proteomes" id="UP000033054"/>
    </source>
</evidence>
<dbReference type="Gene3D" id="1.10.579.10">
    <property type="entry name" value="DNA Cyclobutane Dipyrimidine Photolyase, subunit A, domain 3"/>
    <property type="match status" value="1"/>
</dbReference>
<evidence type="ECO:0000256" key="3">
    <source>
        <dbReference type="ARBA" id="ARBA00022630"/>
    </source>
</evidence>
<comment type="similarity">
    <text evidence="1 7">Belongs to the DNA photolyase class-1 family.</text>
</comment>
<dbReference type="Pfam" id="PF03441">
    <property type="entry name" value="FAD_binding_7"/>
    <property type="match status" value="1"/>
</dbReference>
<feature type="domain" description="Photolyase/cryptochrome alpha/beta" evidence="8">
    <location>
        <begin position="2"/>
        <end position="137"/>
    </location>
</feature>
<comment type="cofactor">
    <cofactor evidence="6 7">
        <name>FAD</name>
        <dbReference type="ChEBI" id="CHEBI:57692"/>
    </cofactor>
    <text evidence="6 7">Binds 1 FAD per subunit.</text>
</comment>
<name>A0A0E3ZTC2_9BACT</name>
<dbReference type="PATRIC" id="fig|1379870.5.peg.312"/>
<feature type="binding site" evidence="6">
    <location>
        <begin position="292"/>
        <end position="299"/>
    </location>
    <ligand>
        <name>FAD</name>
        <dbReference type="ChEBI" id="CHEBI:57692"/>
    </ligand>
</feature>
<feature type="binding site" evidence="6">
    <location>
        <begin position="390"/>
        <end position="392"/>
    </location>
    <ligand>
        <name>FAD</name>
        <dbReference type="ChEBI" id="CHEBI:57692"/>
    </ligand>
</feature>
<evidence type="ECO:0000259" key="8">
    <source>
        <dbReference type="PROSITE" id="PS51645"/>
    </source>
</evidence>
<dbReference type="HOGENOM" id="CLU_010348_6_2_10"/>
<dbReference type="Proteomes" id="UP000033054">
    <property type="component" value="Chromosome"/>
</dbReference>
<dbReference type="InterPro" id="IPR002081">
    <property type="entry name" value="Cryptochrome/DNA_photolyase_1"/>
</dbReference>
<dbReference type="Pfam" id="PF00875">
    <property type="entry name" value="DNA_photolyase"/>
    <property type="match status" value="1"/>
</dbReference>
<gene>
    <name evidence="9" type="ORF">SD10_01420</name>
</gene>
<keyword evidence="3 6" id="KW-0285">Flavoprotein</keyword>
<dbReference type="InterPro" id="IPR014133">
    <property type="entry name" value="Cry_DASH"/>
</dbReference>
<dbReference type="AlphaFoldDB" id="A0A0E3ZTC2"/>
<dbReference type="Gene3D" id="1.25.40.80">
    <property type="match status" value="1"/>
</dbReference>
<feature type="binding site" evidence="6">
    <location>
        <begin position="252"/>
        <end position="256"/>
    </location>
    <ligand>
        <name>FAD</name>
        <dbReference type="ChEBI" id="CHEBI:57692"/>
    </ligand>
</feature>
<keyword evidence="5 7" id="KW-0157">Chromophore</keyword>
<accession>A0A0E3ZTC2</accession>
<dbReference type="OrthoDB" id="9772484at2"/>
<evidence type="ECO:0000313" key="9">
    <source>
        <dbReference type="EMBL" id="AKD53758.1"/>
    </source>
</evidence>
<dbReference type="GO" id="GO:0071949">
    <property type="term" value="F:FAD binding"/>
    <property type="evidence" value="ECO:0007669"/>
    <property type="project" value="TreeGrafter"/>
</dbReference>
<dbReference type="Gene3D" id="3.40.50.620">
    <property type="entry name" value="HUPs"/>
    <property type="match status" value="1"/>
</dbReference>
<evidence type="ECO:0000256" key="4">
    <source>
        <dbReference type="ARBA" id="ARBA00022827"/>
    </source>
</evidence>
<keyword evidence="10" id="KW-1185">Reference proteome</keyword>
<evidence type="ECO:0000256" key="6">
    <source>
        <dbReference type="PIRSR" id="PIRSR602081-1"/>
    </source>
</evidence>
<sequence length="490" mass="56895">MNRILYWFRNDLRLHDNEGFARALDDADQVLPVFVFDPRWFTPHPRLGFPKTAVFRANFLLESVADLRQSLRNKGADLIVRIGNPAEVLAELASEISASAIYTSKEITQEETDMESKLSNKLKPLNIDIKFFWMSTLYHVRDLPFTISRLPDVFTQYRHQIEKSVRIRPTFQTPEAVSLVPNVWPSDMPTLTTLGFDSEARQQIEHPDSRRAIAFQGGEHVALDRLNRYLWQTDRITTYKETRNGLLGDDYSSKFSAWLANGCLSPRFIYEEITRYENERVKNESTYWLIFELLWRDFFRFVALRFGTRIFKSSGIKHDLNRKFIQDEALFQRWAEGNTGIPFIDANMREMNATGFMSNRGRQNVASFLVSDLGLDWTWGAAYFESKLIDYDPCSNWGNWNYVAGVGNDPRQFSNGQPRYFNIYSQAMRYDEQGNYVKHWLPELARVPAELVHLVSNLTAAEQEQYGVVLGIDYPSPVVDPNKWITNPSP</sequence>
<dbReference type="KEGG" id="srd:SD10_01420"/>
<evidence type="ECO:0000256" key="1">
    <source>
        <dbReference type="ARBA" id="ARBA00005862"/>
    </source>
</evidence>
<dbReference type="EMBL" id="CP010429">
    <property type="protein sequence ID" value="AKD53758.1"/>
    <property type="molecule type" value="Genomic_DNA"/>
</dbReference>
<dbReference type="InterPro" id="IPR014729">
    <property type="entry name" value="Rossmann-like_a/b/a_fold"/>
</dbReference>
<dbReference type="InterPro" id="IPR005101">
    <property type="entry name" value="Cryptochr/Photolyase_FAD-bd"/>
</dbReference>
<organism evidence="9 10">
    <name type="scientific">Spirosoma radiotolerans</name>
    <dbReference type="NCBI Taxonomy" id="1379870"/>
    <lineage>
        <taxon>Bacteria</taxon>
        <taxon>Pseudomonadati</taxon>
        <taxon>Bacteroidota</taxon>
        <taxon>Cytophagia</taxon>
        <taxon>Cytophagales</taxon>
        <taxon>Cytophagaceae</taxon>
        <taxon>Spirosoma</taxon>
    </lineage>
</organism>
<evidence type="ECO:0000256" key="5">
    <source>
        <dbReference type="ARBA" id="ARBA00022991"/>
    </source>
</evidence>
<dbReference type="InterPro" id="IPR036134">
    <property type="entry name" value="Crypto/Photolyase_FAD-like_sf"/>
</dbReference>